<name>A0A915KB85_ROMCU</name>
<keyword evidence="2" id="KW-1185">Reference proteome</keyword>
<dbReference type="AlphaFoldDB" id="A0A915KB85"/>
<evidence type="ECO:0000313" key="3">
    <source>
        <dbReference type="WBParaSite" id="nRc.2.0.1.t35625-RA"/>
    </source>
</evidence>
<dbReference type="Proteomes" id="UP000887565">
    <property type="component" value="Unplaced"/>
</dbReference>
<dbReference type="WBParaSite" id="nRc.2.0.1.t35625-RA">
    <property type="protein sequence ID" value="nRc.2.0.1.t35625-RA"/>
    <property type="gene ID" value="nRc.2.0.1.g35625"/>
</dbReference>
<feature type="region of interest" description="Disordered" evidence="1">
    <location>
        <begin position="96"/>
        <end position="124"/>
    </location>
</feature>
<sequence length="196" mass="22141">MTPDRKAFPSRVTFKKYQTGIYFWNSSPSASILMAPATRLKIMSGAECSKSAAKRAIYYILLIYYICGFNAQIQCPPPGHLLLFLAEGMQLVLTSADSSAEEDNDSDHRPLSVKNEGKVPMASTAAEREDDDTILWSNQDQLFKKLSLTNFPKRGDLLQPPIMGLAHPLPKMNIPVMDQHHRWLMNKPAQLFDTYY</sequence>
<organism evidence="2 3">
    <name type="scientific">Romanomermis culicivorax</name>
    <name type="common">Nematode worm</name>
    <dbReference type="NCBI Taxonomy" id="13658"/>
    <lineage>
        <taxon>Eukaryota</taxon>
        <taxon>Metazoa</taxon>
        <taxon>Ecdysozoa</taxon>
        <taxon>Nematoda</taxon>
        <taxon>Enoplea</taxon>
        <taxon>Dorylaimia</taxon>
        <taxon>Mermithida</taxon>
        <taxon>Mermithoidea</taxon>
        <taxon>Mermithidae</taxon>
        <taxon>Romanomermis</taxon>
    </lineage>
</organism>
<proteinExistence type="predicted"/>
<evidence type="ECO:0000256" key="1">
    <source>
        <dbReference type="SAM" id="MobiDB-lite"/>
    </source>
</evidence>
<accession>A0A915KB85</accession>
<reference evidence="3" key="1">
    <citation type="submission" date="2022-11" db="UniProtKB">
        <authorList>
            <consortium name="WormBaseParasite"/>
        </authorList>
    </citation>
    <scope>IDENTIFICATION</scope>
</reference>
<evidence type="ECO:0000313" key="2">
    <source>
        <dbReference type="Proteomes" id="UP000887565"/>
    </source>
</evidence>
<protein>
    <submittedName>
        <fullName evidence="3">Uncharacterized protein</fullName>
    </submittedName>
</protein>